<accession>A0AAN9RK72</accession>
<dbReference type="EMBL" id="JAYMYR010000003">
    <property type="protein sequence ID" value="KAK7374629.1"/>
    <property type="molecule type" value="Genomic_DNA"/>
</dbReference>
<dbReference type="AlphaFoldDB" id="A0AAN9RK72"/>
<reference evidence="1 2" key="1">
    <citation type="submission" date="2024-01" db="EMBL/GenBank/DDBJ databases">
        <title>The genomes of 5 underutilized Papilionoideae crops provide insights into root nodulation and disease resistanc.</title>
        <authorList>
            <person name="Jiang F."/>
        </authorList>
    </citation>
    <scope>NUCLEOTIDE SEQUENCE [LARGE SCALE GENOMIC DNA]</scope>
    <source>
        <strain evidence="1">JINMINGXINNONG_FW02</strain>
        <tissue evidence="1">Leaves</tissue>
    </source>
</reference>
<sequence length="145" mass="16181">MLMSLDSDGCTNDSDDALTTWSSYQQCGSNTPKLCGGNTTEFQKGLAQDFILISHIHCSGNANGPNTFLDFCNAISPALRIWDPFRGQVPSMEKKVRRYEGQFGEKWDMCVLCWLSHLHNSNPFASTEFRNTRSLSSWDMVAAAT</sequence>
<proteinExistence type="predicted"/>
<organism evidence="1 2">
    <name type="scientific">Phaseolus coccineus</name>
    <name type="common">Scarlet runner bean</name>
    <name type="synonym">Phaseolus multiflorus</name>
    <dbReference type="NCBI Taxonomy" id="3886"/>
    <lineage>
        <taxon>Eukaryota</taxon>
        <taxon>Viridiplantae</taxon>
        <taxon>Streptophyta</taxon>
        <taxon>Embryophyta</taxon>
        <taxon>Tracheophyta</taxon>
        <taxon>Spermatophyta</taxon>
        <taxon>Magnoliopsida</taxon>
        <taxon>eudicotyledons</taxon>
        <taxon>Gunneridae</taxon>
        <taxon>Pentapetalae</taxon>
        <taxon>rosids</taxon>
        <taxon>fabids</taxon>
        <taxon>Fabales</taxon>
        <taxon>Fabaceae</taxon>
        <taxon>Papilionoideae</taxon>
        <taxon>50 kb inversion clade</taxon>
        <taxon>NPAAA clade</taxon>
        <taxon>indigoferoid/millettioid clade</taxon>
        <taxon>Phaseoleae</taxon>
        <taxon>Phaseolus</taxon>
    </lineage>
</organism>
<gene>
    <name evidence="1" type="ORF">VNO80_08066</name>
</gene>
<protein>
    <submittedName>
        <fullName evidence="1">Uncharacterized protein</fullName>
    </submittedName>
</protein>
<evidence type="ECO:0000313" key="2">
    <source>
        <dbReference type="Proteomes" id="UP001374584"/>
    </source>
</evidence>
<comment type="caution">
    <text evidence="1">The sequence shown here is derived from an EMBL/GenBank/DDBJ whole genome shotgun (WGS) entry which is preliminary data.</text>
</comment>
<dbReference type="Proteomes" id="UP001374584">
    <property type="component" value="Unassembled WGS sequence"/>
</dbReference>
<name>A0AAN9RK72_PHACN</name>
<keyword evidence="2" id="KW-1185">Reference proteome</keyword>
<evidence type="ECO:0000313" key="1">
    <source>
        <dbReference type="EMBL" id="KAK7374629.1"/>
    </source>
</evidence>